<reference evidence="1 2" key="1">
    <citation type="journal article" date="2024" name="Nat. Commun.">
        <title>Phylogenomics reveals the evolutionary origins of lichenization in chlorophyte algae.</title>
        <authorList>
            <person name="Puginier C."/>
            <person name="Libourel C."/>
            <person name="Otte J."/>
            <person name="Skaloud P."/>
            <person name="Haon M."/>
            <person name="Grisel S."/>
            <person name="Petersen M."/>
            <person name="Berrin J.G."/>
            <person name="Delaux P.M."/>
            <person name="Dal Grande F."/>
            <person name="Keller J."/>
        </authorList>
    </citation>
    <scope>NUCLEOTIDE SEQUENCE [LARGE SCALE GENOMIC DNA]</scope>
    <source>
        <strain evidence="1 2">SAG 2523</strain>
    </source>
</reference>
<evidence type="ECO:0000313" key="1">
    <source>
        <dbReference type="EMBL" id="KAK9838580.1"/>
    </source>
</evidence>
<name>A0AAW1RY57_9CHLO</name>
<dbReference type="AlphaFoldDB" id="A0AAW1RY57"/>
<gene>
    <name evidence="1" type="ORF">WJX84_002367</name>
</gene>
<proteinExistence type="predicted"/>
<comment type="caution">
    <text evidence="1">The sequence shown here is derived from an EMBL/GenBank/DDBJ whole genome shotgun (WGS) entry which is preliminary data.</text>
</comment>
<protein>
    <submittedName>
        <fullName evidence="1">Uncharacterized protein</fullName>
    </submittedName>
</protein>
<keyword evidence="2" id="KW-1185">Reference proteome</keyword>
<sequence length="133" mass="13983">MISETIYRTQVQASHIARGSQPLVSGTALCKALHANPASGPTLSQLTPRVASKRASKAQSSLQLSAAAAAAVAAAVEEQTQEYAPVTDLQTCEAYKGAAVEVQKGQYLKVINTYGTQVVDFWAMSTGTAKGRR</sequence>
<dbReference type="Proteomes" id="UP001485043">
    <property type="component" value="Unassembled WGS sequence"/>
</dbReference>
<feature type="non-terminal residue" evidence="1">
    <location>
        <position position="133"/>
    </location>
</feature>
<organism evidence="1 2">
    <name type="scientific">Apatococcus fuscideae</name>
    <dbReference type="NCBI Taxonomy" id="2026836"/>
    <lineage>
        <taxon>Eukaryota</taxon>
        <taxon>Viridiplantae</taxon>
        <taxon>Chlorophyta</taxon>
        <taxon>core chlorophytes</taxon>
        <taxon>Trebouxiophyceae</taxon>
        <taxon>Chlorellales</taxon>
        <taxon>Chlorellaceae</taxon>
        <taxon>Apatococcus</taxon>
    </lineage>
</organism>
<accession>A0AAW1RY57</accession>
<dbReference type="EMBL" id="JALJOV010001893">
    <property type="protein sequence ID" value="KAK9838580.1"/>
    <property type="molecule type" value="Genomic_DNA"/>
</dbReference>
<evidence type="ECO:0000313" key="2">
    <source>
        <dbReference type="Proteomes" id="UP001485043"/>
    </source>
</evidence>